<comment type="similarity">
    <text evidence="5">Belongs to the D-isomer specific 2-hydroxyacid dehydrogenase family. FDH subfamily.</text>
</comment>
<protein>
    <recommendedName>
        <fullName evidence="2 5">Formate dehydrogenase</fullName>
        <shortName evidence="5">FDH</shortName>
        <ecNumber evidence="2 5">1.17.1.9</ecNumber>
    </recommendedName>
    <alternativeName>
        <fullName evidence="5">NAD-dependent formate dehydrogenase</fullName>
    </alternativeName>
</protein>
<feature type="binding site" evidence="5">
    <location>
        <position position="254"/>
    </location>
    <ligand>
        <name>NAD(+)</name>
        <dbReference type="ChEBI" id="CHEBI:57540"/>
    </ligand>
</feature>
<feature type="binding site" evidence="5">
    <location>
        <position position="280"/>
    </location>
    <ligand>
        <name>NAD(+)</name>
        <dbReference type="ChEBI" id="CHEBI:57540"/>
    </ligand>
</feature>
<dbReference type="Gene3D" id="3.40.50.720">
    <property type="entry name" value="NAD(P)-binding Rossmann-like Domain"/>
    <property type="match status" value="2"/>
</dbReference>
<dbReference type="PROSITE" id="PS00065">
    <property type="entry name" value="D_2_HYDROXYACID_DH_1"/>
    <property type="match status" value="1"/>
</dbReference>
<dbReference type="FunFam" id="3.40.50.720:FF:000057">
    <property type="entry name" value="Formate dehydrogenase"/>
    <property type="match status" value="1"/>
</dbReference>
<sequence length="358" mass="39669">MKVLAILYQGREHAKEEPRLLGTVENELGLRQWLESQGHEFVVTHDKEGDNSEFDKQLPDTDILITTPFHPGYLTAERIAKAKKLKLCVTAGVGSDHIDLPSANKAKLTVAEVTGSNVVSVAEHVVMDILVLLRNFIPAHEQVVRGDWDVAEAAKRAYDLEGKVIGTVGAGRIGYRVLQRLKPFDCKELLYYDYQPLPEAAAKEVGARRVEKLEDMLSQCDVVTINCPLHEKTLGLFNKELLSHMKKGAILVNTARGAIVDRDALVDAVNSGQVSAYAGDVWYPQPAPRDHPWRTMPYNGMTPHYSGTTLDAQARYAAGTKDILERFFKGEPQIPENLIVQNGEFASKAYVQPTKALS</sequence>
<keyword evidence="3 5" id="KW-0560">Oxidoreductase</keyword>
<feature type="binding site" evidence="5">
    <location>
        <position position="93"/>
    </location>
    <ligand>
        <name>substrate</name>
    </ligand>
</feature>
<dbReference type="GO" id="GO:0008863">
    <property type="term" value="F:formate dehydrogenase (NAD+) activity"/>
    <property type="evidence" value="ECO:0007669"/>
    <property type="project" value="UniProtKB-UniRule"/>
</dbReference>
<comment type="caution">
    <text evidence="5">Lacks conserved residue(s) required for the propagation of feature annotation.</text>
</comment>
<dbReference type="NCBIfam" id="NF005750">
    <property type="entry name" value="PRK07574.1"/>
    <property type="match status" value="1"/>
</dbReference>
<name>A0A261Y773_9FUNG</name>
<feature type="site" description="Important for catalytic activity" evidence="5">
    <location>
        <position position="304"/>
    </location>
</feature>
<dbReference type="GO" id="GO:0042183">
    <property type="term" value="P:formate catabolic process"/>
    <property type="evidence" value="ECO:0007669"/>
    <property type="project" value="UniProtKB-UniRule"/>
</dbReference>
<dbReference type="InterPro" id="IPR029752">
    <property type="entry name" value="D-isomer_DH_CS1"/>
</dbReference>
<dbReference type="EMBL" id="MVBO01000003">
    <property type="protein sequence ID" value="OZJ06466.1"/>
    <property type="molecule type" value="Genomic_DNA"/>
</dbReference>
<dbReference type="CDD" id="cd05302">
    <property type="entry name" value="FDH"/>
    <property type="match status" value="1"/>
</dbReference>
<dbReference type="AlphaFoldDB" id="A0A261Y773"/>
<organism evidence="8 9">
    <name type="scientific">Bifiguratus adelaidae</name>
    <dbReference type="NCBI Taxonomy" id="1938954"/>
    <lineage>
        <taxon>Eukaryota</taxon>
        <taxon>Fungi</taxon>
        <taxon>Fungi incertae sedis</taxon>
        <taxon>Mucoromycota</taxon>
        <taxon>Mucoromycotina</taxon>
        <taxon>Endogonomycetes</taxon>
        <taxon>Endogonales</taxon>
        <taxon>Endogonales incertae sedis</taxon>
        <taxon>Bifiguratus</taxon>
    </lineage>
</organism>
<evidence type="ECO:0000259" key="6">
    <source>
        <dbReference type="Pfam" id="PF00389"/>
    </source>
</evidence>
<evidence type="ECO:0000256" key="1">
    <source>
        <dbReference type="ARBA" id="ARBA00000455"/>
    </source>
</evidence>
<feature type="domain" description="D-isomer specific 2-hydroxyacid dehydrogenase NAD-binding" evidence="7">
    <location>
        <begin position="127"/>
        <end position="305"/>
    </location>
</feature>
<evidence type="ECO:0000259" key="7">
    <source>
        <dbReference type="Pfam" id="PF02826"/>
    </source>
</evidence>
<feature type="binding site" evidence="5">
    <location>
        <begin position="304"/>
        <end position="307"/>
    </location>
    <ligand>
        <name>NAD(+)</name>
        <dbReference type="ChEBI" id="CHEBI:57540"/>
    </ligand>
</feature>
<accession>A0A261Y773</accession>
<proteinExistence type="inferred from homology"/>
<dbReference type="PROSITE" id="PS00670">
    <property type="entry name" value="D_2_HYDROXYACID_DH_2"/>
    <property type="match status" value="1"/>
</dbReference>
<dbReference type="Proteomes" id="UP000242875">
    <property type="component" value="Unassembled WGS sequence"/>
</dbReference>
<feature type="site" description="Important for catalytic activity" evidence="5">
    <location>
        <position position="256"/>
    </location>
</feature>
<dbReference type="HAMAP" id="MF_03210">
    <property type="entry name" value="Formate_dehydrogenase"/>
    <property type="match status" value="1"/>
</dbReference>
<dbReference type="PROSITE" id="PS00671">
    <property type="entry name" value="D_2_HYDROXYACID_DH_3"/>
    <property type="match status" value="1"/>
</dbReference>
<dbReference type="GO" id="GO:0051287">
    <property type="term" value="F:NAD binding"/>
    <property type="evidence" value="ECO:0007669"/>
    <property type="project" value="InterPro"/>
</dbReference>
<reference evidence="8 9" key="1">
    <citation type="journal article" date="2017" name="Mycologia">
        <title>Bifiguratus adelaidae, gen. et sp. nov., a new member of Mucoromycotina in endophytic and soil-dwelling habitats.</title>
        <authorList>
            <person name="Torres-Cruz T.J."/>
            <person name="Billingsley Tobias T.L."/>
            <person name="Almatruk M."/>
            <person name="Hesse C."/>
            <person name="Kuske C.R."/>
            <person name="Desiro A."/>
            <person name="Benucci G.M."/>
            <person name="Bonito G."/>
            <person name="Stajich J.E."/>
            <person name="Dunlap C."/>
            <person name="Arnold A.E."/>
            <person name="Porras-Alfaro A."/>
        </authorList>
    </citation>
    <scope>NUCLEOTIDE SEQUENCE [LARGE SCALE GENOMIC DNA]</scope>
    <source>
        <strain evidence="8 9">AZ0501</strain>
    </source>
</reference>
<dbReference type="InterPro" id="IPR036291">
    <property type="entry name" value="NAD(P)-bd_dom_sf"/>
</dbReference>
<dbReference type="InterPro" id="IPR033689">
    <property type="entry name" value="FDH_NAD-dep"/>
</dbReference>
<dbReference type="GO" id="GO:0016616">
    <property type="term" value="F:oxidoreductase activity, acting on the CH-OH group of donors, NAD or NADP as acceptor"/>
    <property type="evidence" value="ECO:0007669"/>
    <property type="project" value="InterPro"/>
</dbReference>
<evidence type="ECO:0000313" key="8">
    <source>
        <dbReference type="EMBL" id="OZJ06466.1"/>
    </source>
</evidence>
<feature type="binding site" evidence="5">
    <location>
        <begin position="228"/>
        <end position="232"/>
    </location>
    <ligand>
        <name>NAD(+)</name>
        <dbReference type="ChEBI" id="CHEBI:57540"/>
    </ligand>
</feature>
<dbReference type="SUPFAM" id="SSF52283">
    <property type="entry name" value="Formate/glycerate dehydrogenase catalytic domain-like"/>
    <property type="match status" value="1"/>
</dbReference>
<feature type="binding site" evidence="5">
    <location>
        <position position="193"/>
    </location>
    <ligand>
        <name>NAD(+)</name>
        <dbReference type="ChEBI" id="CHEBI:57540"/>
    </ligand>
</feature>
<evidence type="ECO:0000256" key="3">
    <source>
        <dbReference type="ARBA" id="ARBA00023002"/>
    </source>
</evidence>
<keyword evidence="5" id="KW-0963">Cytoplasm</keyword>
<feature type="binding site" evidence="5">
    <location>
        <position position="117"/>
    </location>
    <ligand>
        <name>substrate</name>
    </ligand>
</feature>
<comment type="subunit">
    <text evidence="5">Homodimer.</text>
</comment>
<dbReference type="Pfam" id="PF00389">
    <property type="entry name" value="2-Hacid_dh"/>
    <property type="match status" value="1"/>
</dbReference>
<keyword evidence="9" id="KW-1185">Reference proteome</keyword>
<dbReference type="Pfam" id="PF02826">
    <property type="entry name" value="2-Hacid_dh_C"/>
    <property type="match status" value="1"/>
</dbReference>
<dbReference type="InterPro" id="IPR006139">
    <property type="entry name" value="D-isomer_2_OHA_DH_cat_dom"/>
</dbReference>
<gene>
    <name evidence="8" type="ORF">BZG36_00532</name>
</gene>
<dbReference type="InterPro" id="IPR029753">
    <property type="entry name" value="D-isomer_DH_CS"/>
</dbReference>
<comment type="caution">
    <text evidence="8">The sequence shown here is derived from an EMBL/GenBank/DDBJ whole genome shotgun (WGS) entry which is preliminary data.</text>
</comment>
<evidence type="ECO:0000313" key="9">
    <source>
        <dbReference type="Proteomes" id="UP000242875"/>
    </source>
</evidence>
<comment type="subcellular location">
    <subcellularLocation>
        <location evidence="5">Cytoplasm</location>
    </subcellularLocation>
</comment>
<dbReference type="InterPro" id="IPR006140">
    <property type="entry name" value="D-isomer_DH_NAD-bd"/>
</dbReference>
<keyword evidence="4 5" id="KW-0520">NAD</keyword>
<feature type="binding site" evidence="5">
    <location>
        <begin position="172"/>
        <end position="173"/>
    </location>
    <ligand>
        <name>NAD(+)</name>
        <dbReference type="ChEBI" id="CHEBI:57540"/>
    </ligand>
</feature>
<dbReference type="PANTHER" id="PTHR42938">
    <property type="entry name" value="FORMATE DEHYDROGENASE 1"/>
    <property type="match status" value="1"/>
</dbReference>
<evidence type="ECO:0000256" key="4">
    <source>
        <dbReference type="ARBA" id="ARBA00023027"/>
    </source>
</evidence>
<dbReference type="PANTHER" id="PTHR42938:SF9">
    <property type="entry name" value="FORMATE DEHYDROGENASE 1"/>
    <property type="match status" value="1"/>
</dbReference>
<comment type="catalytic activity">
    <reaction evidence="1 5">
        <text>formate + NAD(+) = CO2 + NADH</text>
        <dbReference type="Rhea" id="RHEA:15985"/>
        <dbReference type="ChEBI" id="CHEBI:15740"/>
        <dbReference type="ChEBI" id="CHEBI:16526"/>
        <dbReference type="ChEBI" id="CHEBI:57540"/>
        <dbReference type="ChEBI" id="CHEBI:57945"/>
        <dbReference type="EC" id="1.17.1.9"/>
    </reaction>
</comment>
<evidence type="ECO:0000256" key="2">
    <source>
        <dbReference type="ARBA" id="ARBA00013128"/>
    </source>
</evidence>
<dbReference type="OrthoDB" id="418179at2759"/>
<feature type="domain" description="D-isomer specific 2-hydroxyacid dehydrogenase catalytic" evidence="6">
    <location>
        <begin position="34"/>
        <end position="332"/>
    </location>
</feature>
<dbReference type="GO" id="GO:0005829">
    <property type="term" value="C:cytosol"/>
    <property type="evidence" value="ECO:0007669"/>
    <property type="project" value="EnsemblFungi"/>
</dbReference>
<dbReference type="SUPFAM" id="SSF51735">
    <property type="entry name" value="NAD(P)-binding Rossmann-fold domains"/>
    <property type="match status" value="1"/>
</dbReference>
<comment type="function">
    <text evidence="5">Catalyzes the NAD(+)-dependent oxidation of formate to carbon dioxide. Formate oxidation is the final step in the methanol oxidation pathway in methylotrophic microorganisms. Has a role in the detoxification of exogenous formate in non-methylotrophic organisms.</text>
</comment>
<evidence type="ECO:0000256" key="5">
    <source>
        <dbReference type="HAMAP-Rule" id="MF_03210"/>
    </source>
</evidence>
<dbReference type="EC" id="1.17.1.9" evidence="2 5"/>